<accession>A0AC35TKL8</accession>
<protein>
    <submittedName>
        <fullName evidence="2">PUA domain-containing protein</fullName>
    </submittedName>
</protein>
<reference evidence="2" key="1">
    <citation type="submission" date="2016-11" db="UniProtKB">
        <authorList>
            <consortium name="WormBaseParasite"/>
        </authorList>
    </citation>
    <scope>IDENTIFICATION</scope>
    <source>
        <strain evidence="2">KR3021</strain>
    </source>
</reference>
<name>A0AC35TKL8_9BILA</name>
<organism evidence="1 2">
    <name type="scientific">Rhabditophanes sp. KR3021</name>
    <dbReference type="NCBI Taxonomy" id="114890"/>
    <lineage>
        <taxon>Eukaryota</taxon>
        <taxon>Metazoa</taxon>
        <taxon>Ecdysozoa</taxon>
        <taxon>Nematoda</taxon>
        <taxon>Chromadorea</taxon>
        <taxon>Rhabditida</taxon>
        <taxon>Tylenchina</taxon>
        <taxon>Panagrolaimomorpha</taxon>
        <taxon>Strongyloidoidea</taxon>
        <taxon>Alloionematidae</taxon>
        <taxon>Rhabditophanes</taxon>
    </lineage>
</organism>
<evidence type="ECO:0000313" key="2">
    <source>
        <dbReference type="WBParaSite" id="RSKR_0000167000.1"/>
    </source>
</evidence>
<evidence type="ECO:0000313" key="1">
    <source>
        <dbReference type="Proteomes" id="UP000095286"/>
    </source>
</evidence>
<dbReference type="Proteomes" id="UP000095286">
    <property type="component" value="Unplaced"/>
</dbReference>
<dbReference type="WBParaSite" id="RSKR_0000167000.1">
    <property type="protein sequence ID" value="RSKR_0000167000.1"/>
    <property type="gene ID" value="RSKR_0000167000"/>
</dbReference>
<proteinExistence type="predicted"/>
<sequence length="182" mass="20185">MFKKFNPAEDVSASTQLKNSVQKGIKAKICESCPGAETVIDEIFPKKENFKIVKCKDHVELVVGFTGEVLFIKHRDYPYFPHLHLLHKYPFLLPHQQVDKGAIKHVLNGSNIMCPGLTSPGAKMTEGVPKDAIVAIMAEGKVHALAVGSMKMSTEDVLKINKDIGVDTIHYINDGVYRLTQI</sequence>